<name>A0AAQ4DLP3_AMBAM</name>
<organism evidence="2 3">
    <name type="scientific">Amblyomma americanum</name>
    <name type="common">Lone star tick</name>
    <dbReference type="NCBI Taxonomy" id="6943"/>
    <lineage>
        <taxon>Eukaryota</taxon>
        <taxon>Metazoa</taxon>
        <taxon>Ecdysozoa</taxon>
        <taxon>Arthropoda</taxon>
        <taxon>Chelicerata</taxon>
        <taxon>Arachnida</taxon>
        <taxon>Acari</taxon>
        <taxon>Parasitiformes</taxon>
        <taxon>Ixodida</taxon>
        <taxon>Ixodoidea</taxon>
        <taxon>Ixodidae</taxon>
        <taxon>Amblyomminae</taxon>
        <taxon>Amblyomma</taxon>
    </lineage>
</organism>
<keyword evidence="1" id="KW-0677">Repeat</keyword>
<evidence type="ECO:0000313" key="2">
    <source>
        <dbReference type="EMBL" id="KAK8763383.1"/>
    </source>
</evidence>
<dbReference type="InterPro" id="IPR052201">
    <property type="entry name" value="LRR-containing_regulator"/>
</dbReference>
<dbReference type="AlphaFoldDB" id="A0AAQ4DLP3"/>
<gene>
    <name evidence="2" type="ORF">V5799_034011</name>
</gene>
<reference evidence="2 3" key="1">
    <citation type="journal article" date="2023" name="Arcadia Sci">
        <title>De novo assembly of a long-read Amblyomma americanum tick genome.</title>
        <authorList>
            <person name="Chou S."/>
            <person name="Poskanzer K.E."/>
            <person name="Rollins M."/>
            <person name="Thuy-Boun P.S."/>
        </authorList>
    </citation>
    <scope>NUCLEOTIDE SEQUENCE [LARGE SCALE GENOMIC DNA]</scope>
    <source>
        <strain evidence="2">F_SG_1</strain>
        <tissue evidence="2">Salivary glands</tissue>
    </source>
</reference>
<protein>
    <recommendedName>
        <fullName evidence="4">Ran gtpase-activating protein</fullName>
    </recommendedName>
</protein>
<dbReference type="Gene3D" id="3.80.10.10">
    <property type="entry name" value="Ribonuclease Inhibitor"/>
    <property type="match status" value="2"/>
</dbReference>
<dbReference type="PANTHER" id="PTHR24111">
    <property type="entry name" value="LEUCINE-RICH REPEAT-CONTAINING PROTEIN 34"/>
    <property type="match status" value="1"/>
</dbReference>
<evidence type="ECO:0000313" key="3">
    <source>
        <dbReference type="Proteomes" id="UP001321473"/>
    </source>
</evidence>
<dbReference type="EMBL" id="JARKHS020029356">
    <property type="protein sequence ID" value="KAK8763383.1"/>
    <property type="molecule type" value="Genomic_DNA"/>
</dbReference>
<sequence length="432" mass="47925">MRGSINSPKYLFAALEVNSTLRSLRIGFTFIDPSCGEALALAVSKNTSLLHLELAAHVDNHCMISMAEALSQNTTLEKLRFSGAVEGLDGVLALCDALRTNKTLKRLEFPEFRASRIERAALAEKLNYVRGYSRVVLPLAEPDLPPLSTFLACPTSCPEELGEINFSGVSHVNVKPFLNALASNSRVRTLSVVADATSEAKLVALCRMLRANHSIWTFKITLNSVQEHSVQELLNILEANETIRELEITSFELGAQIASSLSDFFARNRTITKFKLSVIGLGLSWFIEKLSQGIVMNPVILEFQTDEVSTDVNTRYLISERLIRNRLVLNRAVDFVVLHCKDRRCAEAFELFSGKHCLLAQVIETSGKTEPEALRATAFAENFLLDNYLVITGIVRHSVACHPGDGHTQCDRLNADCWRAIVRHLKISDVLA</sequence>
<dbReference type="SUPFAM" id="SSF52047">
    <property type="entry name" value="RNI-like"/>
    <property type="match status" value="2"/>
</dbReference>
<proteinExistence type="predicted"/>
<dbReference type="InterPro" id="IPR032675">
    <property type="entry name" value="LRR_dom_sf"/>
</dbReference>
<dbReference type="PANTHER" id="PTHR24111:SF0">
    <property type="entry name" value="LEUCINE-RICH REPEAT-CONTAINING PROTEIN"/>
    <property type="match status" value="1"/>
</dbReference>
<comment type="caution">
    <text evidence="2">The sequence shown here is derived from an EMBL/GenBank/DDBJ whole genome shotgun (WGS) entry which is preliminary data.</text>
</comment>
<accession>A0AAQ4DLP3</accession>
<evidence type="ECO:0008006" key="4">
    <source>
        <dbReference type="Google" id="ProtNLM"/>
    </source>
</evidence>
<keyword evidence="3" id="KW-1185">Reference proteome</keyword>
<dbReference type="Proteomes" id="UP001321473">
    <property type="component" value="Unassembled WGS sequence"/>
</dbReference>
<evidence type="ECO:0000256" key="1">
    <source>
        <dbReference type="ARBA" id="ARBA00022737"/>
    </source>
</evidence>